<dbReference type="InterPro" id="IPR006683">
    <property type="entry name" value="Thioestr_dom"/>
</dbReference>
<evidence type="ECO:0000313" key="3">
    <source>
        <dbReference type="EMBL" id="TCK60757.1"/>
    </source>
</evidence>
<evidence type="ECO:0000256" key="1">
    <source>
        <dbReference type="ARBA" id="ARBA00022801"/>
    </source>
</evidence>
<dbReference type="EMBL" id="SMGG01000004">
    <property type="protein sequence ID" value="TCK60757.1"/>
    <property type="molecule type" value="Genomic_DNA"/>
</dbReference>
<dbReference type="GO" id="GO:0016289">
    <property type="term" value="F:acyl-CoA hydrolase activity"/>
    <property type="evidence" value="ECO:0007669"/>
    <property type="project" value="UniProtKB-ARBA"/>
</dbReference>
<name>A0A4R1K9Q6_9BACT</name>
<dbReference type="Gene3D" id="3.10.129.10">
    <property type="entry name" value="Hotdog Thioesterase"/>
    <property type="match status" value="1"/>
</dbReference>
<evidence type="ECO:0000313" key="4">
    <source>
        <dbReference type="Proteomes" id="UP000294614"/>
    </source>
</evidence>
<organism evidence="3 4">
    <name type="scientific">Seleniivibrio woodruffii</name>
    <dbReference type="NCBI Taxonomy" id="1078050"/>
    <lineage>
        <taxon>Bacteria</taxon>
        <taxon>Pseudomonadati</taxon>
        <taxon>Deferribacterota</taxon>
        <taxon>Deferribacteres</taxon>
        <taxon>Deferribacterales</taxon>
        <taxon>Geovibrionaceae</taxon>
        <taxon>Seleniivibrio</taxon>
    </lineage>
</organism>
<protein>
    <submittedName>
        <fullName evidence="3">Uncharacterized protein (TIGR00369 family)</fullName>
    </submittedName>
</protein>
<sequence length="150" mass="16657">MNTKIYECMKEVFETNTPFSNFLGVKVLLDDAQNPYLRLDMQPHCIGNYMQSILHGGVISSLLDIMGAIVAVEGVISRMADEPKENIMKKFEKLGTIDMRVDYLRPGRGTFFIATGEAMRTGNKVSVVRTKLKNNENTLIAAGTGTYMVG</sequence>
<feature type="domain" description="Thioesterase" evidence="2">
    <location>
        <begin position="53"/>
        <end position="140"/>
    </location>
</feature>
<gene>
    <name evidence="3" type="ORF">C8D98_1636</name>
</gene>
<accession>A0A4R1K9Q6</accession>
<reference evidence="3 4" key="1">
    <citation type="submission" date="2019-03" db="EMBL/GenBank/DDBJ databases">
        <title>Genomic Encyclopedia of Type Strains, Phase IV (KMG-IV): sequencing the most valuable type-strain genomes for metagenomic binning, comparative biology and taxonomic classification.</title>
        <authorList>
            <person name="Goeker M."/>
        </authorList>
    </citation>
    <scope>NUCLEOTIDE SEQUENCE [LARGE SCALE GENOMIC DNA]</scope>
    <source>
        <strain evidence="3 4">DSM 24984</strain>
    </source>
</reference>
<dbReference type="SUPFAM" id="SSF54637">
    <property type="entry name" value="Thioesterase/thiol ester dehydrase-isomerase"/>
    <property type="match status" value="1"/>
</dbReference>
<dbReference type="CDD" id="cd03443">
    <property type="entry name" value="PaaI_thioesterase"/>
    <property type="match status" value="1"/>
</dbReference>
<keyword evidence="4" id="KW-1185">Reference proteome</keyword>
<evidence type="ECO:0000259" key="2">
    <source>
        <dbReference type="Pfam" id="PF03061"/>
    </source>
</evidence>
<dbReference type="AlphaFoldDB" id="A0A4R1K9Q6"/>
<dbReference type="Proteomes" id="UP000294614">
    <property type="component" value="Unassembled WGS sequence"/>
</dbReference>
<dbReference type="Pfam" id="PF03061">
    <property type="entry name" value="4HBT"/>
    <property type="match status" value="1"/>
</dbReference>
<dbReference type="OrthoDB" id="9813158at2"/>
<dbReference type="NCBIfam" id="TIGR00369">
    <property type="entry name" value="unchar_dom_1"/>
    <property type="match status" value="1"/>
</dbReference>
<proteinExistence type="predicted"/>
<dbReference type="InterPro" id="IPR003736">
    <property type="entry name" value="PAAI_dom"/>
</dbReference>
<dbReference type="RefSeq" id="WP_132873624.1">
    <property type="nucleotide sequence ID" value="NZ_JBLJBI010000028.1"/>
</dbReference>
<dbReference type="InterPro" id="IPR029069">
    <property type="entry name" value="HotDog_dom_sf"/>
</dbReference>
<dbReference type="NCBIfam" id="NF008675">
    <property type="entry name" value="PRK11688.1"/>
    <property type="match status" value="1"/>
</dbReference>
<comment type="caution">
    <text evidence="3">The sequence shown here is derived from an EMBL/GenBank/DDBJ whole genome shotgun (WGS) entry which is preliminary data.</text>
</comment>
<keyword evidence="1" id="KW-0378">Hydrolase</keyword>